<proteinExistence type="predicted"/>
<protein>
    <submittedName>
        <fullName evidence="1">Uncharacterized protein</fullName>
    </submittedName>
</protein>
<evidence type="ECO:0000313" key="1">
    <source>
        <dbReference type="EMBL" id="AYP69299.1"/>
    </source>
</evidence>
<gene>
    <name evidence="1" type="ORF">Pylas_045</name>
</gene>
<accession>A0A3G3BYC3</accession>
<keyword evidence="2" id="KW-1185">Reference proteome</keyword>
<evidence type="ECO:0000313" key="2">
    <source>
        <dbReference type="Proteomes" id="UP000278488"/>
    </source>
</evidence>
<sequence length="88" mass="10326">MSEESPNKSYRGNMMCVQFSYDFKIILPIEDGKALLELLSRAELYVSEYKGPERIEPMDKDIQVKFIARTKYELLKLAFMRHEDGKSD</sequence>
<organism evidence="1 2">
    <name type="scientific">Klebsiella phage Pylas</name>
    <dbReference type="NCBI Taxonomy" id="2419682"/>
    <lineage>
        <taxon>Viruses</taxon>
        <taxon>Duplodnaviria</taxon>
        <taxon>Heunggongvirae</taxon>
        <taxon>Uroviricota</taxon>
        <taxon>Caudoviricetes</taxon>
        <taxon>Schitoviridae</taxon>
        <taxon>Humphriesvirinae</taxon>
        <taxon>Pylasvirus</taxon>
        <taxon>Pylasvirus pylas</taxon>
    </lineage>
</organism>
<dbReference type="Proteomes" id="UP000278488">
    <property type="component" value="Segment"/>
</dbReference>
<name>A0A3G3BYC3_9CAUD</name>
<dbReference type="EMBL" id="MH899585">
    <property type="protein sequence ID" value="AYP69299.1"/>
    <property type="molecule type" value="Genomic_DNA"/>
</dbReference>
<reference evidence="2" key="1">
    <citation type="submission" date="2018-09" db="EMBL/GenBank/DDBJ databases">
        <title>Complete genome of Klebsiella pneumoniae phage Pylas.</title>
        <authorList>
            <person name="Powell J.E."/>
            <person name="Lessor L."/>
            <person name="O'Leary C.J."/>
            <person name="Liu M."/>
        </authorList>
    </citation>
    <scope>NUCLEOTIDE SEQUENCE [LARGE SCALE GENOMIC DNA]</scope>
</reference>